<feature type="transmembrane region" description="Helical" evidence="10">
    <location>
        <begin position="206"/>
        <end position="226"/>
    </location>
</feature>
<comment type="subcellular location">
    <subcellularLocation>
        <location evidence="10">Cell membrane</location>
        <topology evidence="10">Multi-pass membrane protein</topology>
    </subcellularLocation>
    <subcellularLocation>
        <location evidence="1 12">Membrane</location>
        <topology evidence="1 12">Multi-pass membrane protein</topology>
    </subcellularLocation>
</comment>
<feature type="transmembrane region" description="Helical" evidence="10">
    <location>
        <begin position="260"/>
        <end position="283"/>
    </location>
</feature>
<feature type="transmembrane region" description="Helical" evidence="10">
    <location>
        <begin position="78"/>
        <end position="95"/>
    </location>
</feature>
<reference evidence="14 15" key="1">
    <citation type="journal article" date="2016" name="Nat. Commun.">
        <title>Thousands of microbial genomes shed light on interconnected biogeochemical processes in an aquifer system.</title>
        <authorList>
            <person name="Anantharaman K."/>
            <person name="Brown C.T."/>
            <person name="Hug L.A."/>
            <person name="Sharon I."/>
            <person name="Castelle C.J."/>
            <person name="Probst A.J."/>
            <person name="Thomas B.C."/>
            <person name="Singh A."/>
            <person name="Wilkins M.J."/>
            <person name="Karaoz U."/>
            <person name="Brodie E.L."/>
            <person name="Williams K.H."/>
            <person name="Hubbard S.S."/>
            <person name="Banfield J.F."/>
        </authorList>
    </citation>
    <scope>NUCLEOTIDE SEQUENCE [LARGE SCALE GENOMIC DNA]</scope>
</reference>
<evidence type="ECO:0000256" key="11">
    <source>
        <dbReference type="RuleBase" id="RU000537"/>
    </source>
</evidence>
<dbReference type="GO" id="GO:0043952">
    <property type="term" value="P:protein transport by the Sec complex"/>
    <property type="evidence" value="ECO:0007669"/>
    <property type="project" value="UniProtKB-UniRule"/>
</dbReference>
<dbReference type="NCBIfam" id="TIGR00967">
    <property type="entry name" value="3a0501s007"/>
    <property type="match status" value="1"/>
</dbReference>
<proteinExistence type="inferred from homology"/>
<dbReference type="InterPro" id="IPR023201">
    <property type="entry name" value="SecY_dom_sf"/>
</dbReference>
<keyword evidence="5 10" id="KW-0653">Protein transport</keyword>
<keyword evidence="4 10" id="KW-0812">Transmembrane</keyword>
<evidence type="ECO:0000256" key="12">
    <source>
        <dbReference type="RuleBase" id="RU003484"/>
    </source>
</evidence>
<evidence type="ECO:0000256" key="4">
    <source>
        <dbReference type="ARBA" id="ARBA00022692"/>
    </source>
</evidence>
<dbReference type="PROSITE" id="PS00756">
    <property type="entry name" value="SECY_2"/>
    <property type="match status" value="1"/>
</dbReference>
<dbReference type="AlphaFoldDB" id="A0A1G2ART1"/>
<gene>
    <name evidence="10" type="primary">secY</name>
    <name evidence="14" type="ORF">A3B74_02485</name>
</gene>
<dbReference type="InterPro" id="IPR026593">
    <property type="entry name" value="SecY"/>
</dbReference>
<evidence type="ECO:0000256" key="5">
    <source>
        <dbReference type="ARBA" id="ARBA00022927"/>
    </source>
</evidence>
<dbReference type="PIRSF" id="PIRSF004557">
    <property type="entry name" value="SecY"/>
    <property type="match status" value="1"/>
</dbReference>
<dbReference type="SUPFAM" id="SSF103491">
    <property type="entry name" value="Preprotein translocase SecY subunit"/>
    <property type="match status" value="1"/>
</dbReference>
<sequence>MWSKLRQIWSIPDLRKRILFVFGMLVIFRLISNVPIPGVNIGNLQNFFQSNQFLGLLNIFSGGALSNFSIALLGVGPYITASIIFQLLASIVPSLSELQKEGFSGQQKLNQYTRLATIPLAALQGYSTIVLLQRSGAGILGTLSAWQWIISIATVTAGSVLLMWIGELISEKKVGNGVSLIIFAGIIASLPTIAQQSVAVFDASQLLTIGAFIALAFITIVGVVFITEGQRKIPIVYARQMRGRSAGGAKSFLPLRVNQAGVIPIIFAISLLLFPTFLAQFFVSSSYPWLANVATNVLTFFNQNLWYATLYFILVFVFTYFYTSVIFHPDQIAENLQRQGAFIPGIRPGEPTAVYLKNVSQRILLAGAAFLGLIAILPIMVQSAFQLNALSLGGTSLLIVVSVVLESIKQIEAQIVTRDYESF</sequence>
<evidence type="ECO:0000256" key="10">
    <source>
        <dbReference type="HAMAP-Rule" id="MF_01465"/>
    </source>
</evidence>
<feature type="transmembrane region" description="Helical" evidence="10">
    <location>
        <begin position="20"/>
        <end position="41"/>
    </location>
</feature>
<comment type="caution">
    <text evidence="14">The sequence shown here is derived from an EMBL/GenBank/DDBJ whole genome shotgun (WGS) entry which is preliminary data.</text>
</comment>
<accession>A0A1G2ART1</accession>
<evidence type="ECO:0000256" key="6">
    <source>
        <dbReference type="ARBA" id="ARBA00022989"/>
    </source>
</evidence>
<evidence type="ECO:0000256" key="2">
    <source>
        <dbReference type="ARBA" id="ARBA00005751"/>
    </source>
</evidence>
<dbReference type="EMBL" id="MHKB01000008">
    <property type="protein sequence ID" value="OGY79618.1"/>
    <property type="molecule type" value="Genomic_DNA"/>
</dbReference>
<keyword evidence="6 10" id="KW-1133">Transmembrane helix</keyword>
<comment type="function">
    <text evidence="10 11">The central subunit of the protein translocation channel SecYEG. Consists of two halves formed by TMs 1-5 and 6-10. These two domains form a lateral gate at the front which open onto the bilayer between TMs 2 and 7, and are clamped together by SecE at the back. The channel is closed by both a pore ring composed of hydrophobic SecY resides and a short helix (helix 2A) on the extracellular side of the membrane which forms a plug. The plug probably moves laterally to allow the channel to open. The ring and the pore may move independently.</text>
</comment>
<dbReference type="PANTHER" id="PTHR10906">
    <property type="entry name" value="SECY/SEC61-ALPHA FAMILY MEMBER"/>
    <property type="match status" value="1"/>
</dbReference>
<feature type="transmembrane region" description="Helical" evidence="10">
    <location>
        <begin position="387"/>
        <end position="405"/>
    </location>
</feature>
<feature type="transmembrane region" description="Helical" evidence="10">
    <location>
        <begin position="145"/>
        <end position="165"/>
    </location>
</feature>
<dbReference type="InterPro" id="IPR030659">
    <property type="entry name" value="SecY_CS"/>
</dbReference>
<evidence type="ECO:0000256" key="8">
    <source>
        <dbReference type="ARBA" id="ARBA00023136"/>
    </source>
</evidence>
<dbReference type="GO" id="GO:0005886">
    <property type="term" value="C:plasma membrane"/>
    <property type="evidence" value="ECO:0007669"/>
    <property type="project" value="UniProtKB-SubCell"/>
</dbReference>
<dbReference type="PROSITE" id="PS00755">
    <property type="entry name" value="SECY_1"/>
    <property type="match status" value="1"/>
</dbReference>
<keyword evidence="10" id="KW-1003">Cell membrane</keyword>
<dbReference type="GO" id="GO:0006605">
    <property type="term" value="P:protein targeting"/>
    <property type="evidence" value="ECO:0007669"/>
    <property type="project" value="UniProtKB-UniRule"/>
</dbReference>
<feature type="transmembrane region" description="Helical" evidence="10">
    <location>
        <begin position="115"/>
        <end position="133"/>
    </location>
</feature>
<organism evidence="14 15">
    <name type="scientific">Candidatus Kerfeldbacteria bacterium RIFCSPHIGHO2_02_FULL_42_14</name>
    <dbReference type="NCBI Taxonomy" id="1798540"/>
    <lineage>
        <taxon>Bacteria</taxon>
        <taxon>Candidatus Kerfeldiibacteriota</taxon>
    </lineage>
</organism>
<dbReference type="STRING" id="1798540.A3B74_02485"/>
<feature type="transmembrane region" description="Helical" evidence="10">
    <location>
        <begin position="363"/>
        <end position="381"/>
    </location>
</feature>
<keyword evidence="7 10" id="KW-0811">Translocation</keyword>
<keyword evidence="3 10" id="KW-0813">Transport</keyword>
<dbReference type="HAMAP" id="MF_01465">
    <property type="entry name" value="SecY"/>
    <property type="match status" value="1"/>
</dbReference>
<evidence type="ECO:0000256" key="3">
    <source>
        <dbReference type="ARBA" id="ARBA00022448"/>
    </source>
</evidence>
<evidence type="ECO:0000256" key="7">
    <source>
        <dbReference type="ARBA" id="ARBA00023010"/>
    </source>
</evidence>
<dbReference type="PRINTS" id="PR00303">
    <property type="entry name" value="SECYTRNLCASE"/>
</dbReference>
<comment type="similarity">
    <text evidence="2 10 13">Belongs to the SecY/SEC61-alpha family.</text>
</comment>
<dbReference type="FunFam" id="1.10.3370.10:FF:000001">
    <property type="entry name" value="Preprotein translocase subunit SecY"/>
    <property type="match status" value="1"/>
</dbReference>
<keyword evidence="8 10" id="KW-0472">Membrane</keyword>
<evidence type="ECO:0000313" key="15">
    <source>
        <dbReference type="Proteomes" id="UP000177165"/>
    </source>
</evidence>
<dbReference type="Gene3D" id="1.10.3370.10">
    <property type="entry name" value="SecY subunit domain"/>
    <property type="match status" value="1"/>
</dbReference>
<name>A0A1G2ART1_9BACT</name>
<feature type="transmembrane region" description="Helical" evidence="10">
    <location>
        <begin position="177"/>
        <end position="194"/>
    </location>
</feature>
<dbReference type="GO" id="GO:0065002">
    <property type="term" value="P:intracellular protein transmembrane transport"/>
    <property type="evidence" value="ECO:0007669"/>
    <property type="project" value="UniProtKB-UniRule"/>
</dbReference>
<evidence type="ECO:0000256" key="9">
    <source>
        <dbReference type="ARBA" id="ARBA00039733"/>
    </source>
</evidence>
<protein>
    <recommendedName>
        <fullName evidence="9 10">Protein translocase subunit SecY</fullName>
    </recommendedName>
</protein>
<comment type="subunit">
    <text evidence="10">Component of the Sec protein translocase complex. Heterotrimer consisting of SecY, SecE and SecG subunits. The heterotrimers can form oligomers, although 1 heterotrimer is thought to be able to translocate proteins. Interacts with the ribosome. Interacts with SecDF, and other proteins may be involved. Interacts with SecA.</text>
</comment>
<dbReference type="Pfam" id="PF00344">
    <property type="entry name" value="SecY"/>
    <property type="match status" value="1"/>
</dbReference>
<dbReference type="InterPro" id="IPR002208">
    <property type="entry name" value="SecY/SEC61-alpha"/>
</dbReference>
<evidence type="ECO:0000256" key="1">
    <source>
        <dbReference type="ARBA" id="ARBA00004141"/>
    </source>
</evidence>
<evidence type="ECO:0000313" key="14">
    <source>
        <dbReference type="EMBL" id="OGY79618.1"/>
    </source>
</evidence>
<evidence type="ECO:0000256" key="13">
    <source>
        <dbReference type="RuleBase" id="RU004349"/>
    </source>
</evidence>
<dbReference type="Proteomes" id="UP000177165">
    <property type="component" value="Unassembled WGS sequence"/>
</dbReference>
<feature type="transmembrane region" description="Helical" evidence="10">
    <location>
        <begin position="305"/>
        <end position="327"/>
    </location>
</feature>